<reference evidence="3 4" key="1">
    <citation type="submission" date="2019-02" db="EMBL/GenBank/DDBJ databases">
        <title>Deep-cultivation of Planctomycetes and their phenomic and genomic characterization uncovers novel biology.</title>
        <authorList>
            <person name="Wiegand S."/>
            <person name="Jogler M."/>
            <person name="Boedeker C."/>
            <person name="Pinto D."/>
            <person name="Vollmers J."/>
            <person name="Rivas-Marin E."/>
            <person name="Kohn T."/>
            <person name="Peeters S.H."/>
            <person name="Heuer A."/>
            <person name="Rast P."/>
            <person name="Oberbeckmann S."/>
            <person name="Bunk B."/>
            <person name="Jeske O."/>
            <person name="Meyerdierks A."/>
            <person name="Storesund J.E."/>
            <person name="Kallscheuer N."/>
            <person name="Luecker S."/>
            <person name="Lage O.M."/>
            <person name="Pohl T."/>
            <person name="Merkel B.J."/>
            <person name="Hornburger P."/>
            <person name="Mueller R.-W."/>
            <person name="Bruemmer F."/>
            <person name="Labrenz M."/>
            <person name="Spormann A.M."/>
            <person name="Op Den Camp H."/>
            <person name="Overmann J."/>
            <person name="Amann R."/>
            <person name="Jetten M.S.M."/>
            <person name="Mascher T."/>
            <person name="Medema M.H."/>
            <person name="Devos D.P."/>
            <person name="Kaster A.-K."/>
            <person name="Ovreas L."/>
            <person name="Rohde M."/>
            <person name="Galperin M.Y."/>
            <person name="Jogler C."/>
        </authorList>
    </citation>
    <scope>NUCLEOTIDE SEQUENCE [LARGE SCALE GENOMIC DNA]</scope>
    <source>
        <strain evidence="3 4">Q31b</strain>
    </source>
</reference>
<dbReference type="EC" id="3.1.4.52" evidence="3"/>
<dbReference type="AlphaFoldDB" id="A0A5C6E6T7"/>
<dbReference type="Gene3D" id="1.10.3210.10">
    <property type="entry name" value="Hypothetical protein af1432"/>
    <property type="match status" value="1"/>
</dbReference>
<dbReference type="PANTHER" id="PTHR43155">
    <property type="entry name" value="CYCLIC DI-GMP PHOSPHODIESTERASE PA4108-RELATED"/>
    <property type="match status" value="1"/>
</dbReference>
<dbReference type="PROSITE" id="PS51831">
    <property type="entry name" value="HD"/>
    <property type="match status" value="1"/>
</dbReference>
<dbReference type="Pfam" id="PF13487">
    <property type="entry name" value="HD_5"/>
    <property type="match status" value="1"/>
</dbReference>
<dbReference type="SMART" id="SM00471">
    <property type="entry name" value="HDc"/>
    <property type="match status" value="1"/>
</dbReference>
<proteinExistence type="predicted"/>
<dbReference type="InterPro" id="IPR006674">
    <property type="entry name" value="HD_domain"/>
</dbReference>
<dbReference type="PANTHER" id="PTHR43155:SF2">
    <property type="entry name" value="CYCLIC DI-GMP PHOSPHODIESTERASE PA4108"/>
    <property type="match status" value="1"/>
</dbReference>
<keyword evidence="4" id="KW-1185">Reference proteome</keyword>
<dbReference type="SUPFAM" id="SSF109604">
    <property type="entry name" value="HD-domain/PDEase-like"/>
    <property type="match status" value="1"/>
</dbReference>
<dbReference type="EMBL" id="SJPY01000003">
    <property type="protein sequence ID" value="TWU43176.1"/>
    <property type="molecule type" value="Genomic_DNA"/>
</dbReference>
<sequence length="501" mass="55349">MISGLAKAWWGILHSQLRLEATATKNFATTAAIGTSLQGLAIDSRFLVRTIGTNSLGAVLFSTLAFFCACYQVDSGKPHAGRLTAFGTLRLMQLDTTLTNPAMNVDPAYSCSNASVTSPLEQEVDCLTEALSFKYEELSLIREFCQRLDLGKKTSTICRLLLSELHGCIQATTLAIELDAADDGDRDDAYGAEAIELDQGAAELHLHGDEIEASRLRWIVDAAIRQRNRVQGIREQEDCKHEDSQSSTITIANHLCLDGELYNAIVVPIERGGQTLGRMIAIRWQNEDEFGTTEADLMRSTSMMLGIHLVNQRQYDEMQLMFEGTIQSLVSALDAKDAYTCGHSSRVAELAVRLAGRLGYDEESLQRIQMAGVLHDIGKIGVEDSVLRKPGKLTDDEFEQIKIHPVLGFEILKGIRPFRKILPAVRHHHESWDGSGYPDGLKGDAIPRDAQVLAVADAFDAMTSNRPYRDGMPIERVLKIFAEGRGTQWASDVVDELMLCY</sequence>
<name>A0A5C6E6T7_9BACT</name>
<feature type="domain" description="HD-GYP" evidence="2">
    <location>
        <begin position="318"/>
        <end position="501"/>
    </location>
</feature>
<dbReference type="Proteomes" id="UP000315471">
    <property type="component" value="Unassembled WGS sequence"/>
</dbReference>
<evidence type="ECO:0000259" key="1">
    <source>
        <dbReference type="PROSITE" id="PS51831"/>
    </source>
</evidence>
<accession>A0A5C6E6T7</accession>
<feature type="domain" description="HD" evidence="1">
    <location>
        <begin position="340"/>
        <end position="462"/>
    </location>
</feature>
<comment type="caution">
    <text evidence="3">The sequence shown here is derived from an EMBL/GenBank/DDBJ whole genome shotgun (WGS) entry which is preliminary data.</text>
</comment>
<dbReference type="SUPFAM" id="SSF55781">
    <property type="entry name" value="GAF domain-like"/>
    <property type="match status" value="1"/>
</dbReference>
<evidence type="ECO:0000313" key="3">
    <source>
        <dbReference type="EMBL" id="TWU43176.1"/>
    </source>
</evidence>
<evidence type="ECO:0000259" key="2">
    <source>
        <dbReference type="PROSITE" id="PS51832"/>
    </source>
</evidence>
<keyword evidence="3" id="KW-0378">Hydrolase</keyword>
<gene>
    <name evidence="3" type="primary">rpfG_1</name>
    <name evidence="3" type="ORF">Q31b_22140</name>
</gene>
<protein>
    <submittedName>
        <fullName evidence="3">Cyclic di-GMP phosphodiesterase response regulator RpfG</fullName>
        <ecNumber evidence="3">3.1.4.52</ecNumber>
    </submittedName>
</protein>
<organism evidence="3 4">
    <name type="scientific">Novipirellula aureliae</name>
    <dbReference type="NCBI Taxonomy" id="2527966"/>
    <lineage>
        <taxon>Bacteria</taxon>
        <taxon>Pseudomonadati</taxon>
        <taxon>Planctomycetota</taxon>
        <taxon>Planctomycetia</taxon>
        <taxon>Pirellulales</taxon>
        <taxon>Pirellulaceae</taxon>
        <taxon>Novipirellula</taxon>
    </lineage>
</organism>
<dbReference type="CDD" id="cd00077">
    <property type="entry name" value="HDc"/>
    <property type="match status" value="1"/>
</dbReference>
<dbReference type="GO" id="GO:0071111">
    <property type="term" value="F:cyclic-guanylate-specific phosphodiesterase activity"/>
    <property type="evidence" value="ECO:0007669"/>
    <property type="project" value="UniProtKB-EC"/>
</dbReference>
<evidence type="ECO:0000313" key="4">
    <source>
        <dbReference type="Proteomes" id="UP000315471"/>
    </source>
</evidence>
<dbReference type="InterPro" id="IPR003607">
    <property type="entry name" value="HD/PDEase_dom"/>
</dbReference>
<dbReference type="PROSITE" id="PS51832">
    <property type="entry name" value="HD_GYP"/>
    <property type="match status" value="1"/>
</dbReference>
<dbReference type="InterPro" id="IPR037522">
    <property type="entry name" value="HD_GYP_dom"/>
</dbReference>